<gene>
    <name evidence="1" type="ORF">LCGC14_1501940</name>
</gene>
<organism evidence="1">
    <name type="scientific">marine sediment metagenome</name>
    <dbReference type="NCBI Taxonomy" id="412755"/>
    <lineage>
        <taxon>unclassified sequences</taxon>
        <taxon>metagenomes</taxon>
        <taxon>ecological metagenomes</taxon>
    </lineage>
</organism>
<evidence type="ECO:0000313" key="1">
    <source>
        <dbReference type="EMBL" id="KKM64391.1"/>
    </source>
</evidence>
<dbReference type="EMBL" id="LAZR01010909">
    <property type="protein sequence ID" value="KKM64391.1"/>
    <property type="molecule type" value="Genomic_DNA"/>
</dbReference>
<comment type="caution">
    <text evidence="1">The sequence shown here is derived from an EMBL/GenBank/DDBJ whole genome shotgun (WGS) entry which is preliminary data.</text>
</comment>
<reference evidence="1" key="1">
    <citation type="journal article" date="2015" name="Nature">
        <title>Complex archaea that bridge the gap between prokaryotes and eukaryotes.</title>
        <authorList>
            <person name="Spang A."/>
            <person name="Saw J.H."/>
            <person name="Jorgensen S.L."/>
            <person name="Zaremba-Niedzwiedzka K."/>
            <person name="Martijn J."/>
            <person name="Lind A.E."/>
            <person name="van Eijk R."/>
            <person name="Schleper C."/>
            <person name="Guy L."/>
            <person name="Ettema T.J."/>
        </authorList>
    </citation>
    <scope>NUCLEOTIDE SEQUENCE</scope>
</reference>
<name>A0A0F9JPR9_9ZZZZ</name>
<sequence length="64" mass="7514">MSDEVRFLINAEFPNGYWTESPPNKVKLEFFTNFLSLKITITIDQAKKLMVDLREAIDYAEKDK</sequence>
<accession>A0A0F9JPR9</accession>
<dbReference type="AlphaFoldDB" id="A0A0F9JPR9"/>
<proteinExistence type="predicted"/>
<protein>
    <submittedName>
        <fullName evidence="1">Uncharacterized protein</fullName>
    </submittedName>
</protein>